<comment type="caution">
    <text evidence="2">The sequence shown here is derived from an EMBL/GenBank/DDBJ whole genome shotgun (WGS) entry which is preliminary data.</text>
</comment>
<keyword evidence="3" id="KW-1185">Reference proteome</keyword>
<dbReference type="Proteomes" id="UP000745764">
    <property type="component" value="Unassembled WGS sequence"/>
</dbReference>
<evidence type="ECO:0000313" key="3">
    <source>
        <dbReference type="Proteomes" id="UP000745764"/>
    </source>
</evidence>
<evidence type="ECO:0000313" key="2">
    <source>
        <dbReference type="EMBL" id="CAD0107565.1"/>
    </source>
</evidence>
<proteinExistence type="predicted"/>
<dbReference type="AlphaFoldDB" id="A0A9N8KH52"/>
<protein>
    <submittedName>
        <fullName evidence="2">Uncharacterized protein</fullName>
    </submittedName>
</protein>
<gene>
    <name evidence="2" type="ORF">AWRI4620_LOCUS1820</name>
</gene>
<sequence>MPITEIPYPILSQFGCAVTKTTGMPPQPLDATPEQKAQVDEEDRTPKQLPKGVVLGPDGKPYVKRQ</sequence>
<name>A0A9N8KH52_9PEZI</name>
<dbReference type="OrthoDB" id="3941335at2759"/>
<feature type="region of interest" description="Disordered" evidence="1">
    <location>
        <begin position="20"/>
        <end position="66"/>
    </location>
</feature>
<reference evidence="2" key="1">
    <citation type="submission" date="2020-06" db="EMBL/GenBank/DDBJ databases">
        <authorList>
            <person name="Onetto C."/>
        </authorList>
    </citation>
    <scope>NUCLEOTIDE SEQUENCE</scope>
</reference>
<accession>A0A9N8KH52</accession>
<evidence type="ECO:0000256" key="1">
    <source>
        <dbReference type="SAM" id="MobiDB-lite"/>
    </source>
</evidence>
<dbReference type="EMBL" id="CAINUL010000002">
    <property type="protein sequence ID" value="CAD0107565.1"/>
    <property type="molecule type" value="Genomic_DNA"/>
</dbReference>
<organism evidence="2 3">
    <name type="scientific">Aureobasidium uvarum</name>
    <dbReference type="NCBI Taxonomy" id="2773716"/>
    <lineage>
        <taxon>Eukaryota</taxon>
        <taxon>Fungi</taxon>
        <taxon>Dikarya</taxon>
        <taxon>Ascomycota</taxon>
        <taxon>Pezizomycotina</taxon>
        <taxon>Dothideomycetes</taxon>
        <taxon>Dothideomycetidae</taxon>
        <taxon>Dothideales</taxon>
        <taxon>Saccotheciaceae</taxon>
        <taxon>Aureobasidium</taxon>
    </lineage>
</organism>